<evidence type="ECO:0000256" key="8">
    <source>
        <dbReference type="ARBA" id="ARBA00022884"/>
    </source>
</evidence>
<dbReference type="EMBL" id="SRLS01000007">
    <property type="protein sequence ID" value="TGE17641.1"/>
    <property type="molecule type" value="Genomic_DNA"/>
</dbReference>
<dbReference type="GO" id="GO:0016787">
    <property type="term" value="F:hydrolase activity"/>
    <property type="evidence" value="ECO:0007669"/>
    <property type="project" value="UniProtKB-KW"/>
</dbReference>
<reference evidence="15 17" key="1">
    <citation type="submission" date="2018-06" db="EMBL/GenBank/DDBJ databases">
        <authorList>
            <consortium name="Pathogen Informatics"/>
            <person name="Doyle S."/>
        </authorList>
    </citation>
    <scope>NUCLEOTIDE SEQUENCE [LARGE SCALE GENOMIC DNA]</scope>
    <source>
        <strain evidence="15 17">NCTC13830</strain>
    </source>
</reference>
<evidence type="ECO:0000259" key="14">
    <source>
        <dbReference type="PROSITE" id="PS51749"/>
    </source>
</evidence>
<dbReference type="GO" id="GO:0003677">
    <property type="term" value="F:DNA binding"/>
    <property type="evidence" value="ECO:0007669"/>
    <property type="project" value="UniProtKB-UniRule"/>
</dbReference>
<evidence type="ECO:0000256" key="7">
    <source>
        <dbReference type="ARBA" id="ARBA00022842"/>
    </source>
</evidence>
<feature type="binding site" evidence="13">
    <location>
        <position position="10"/>
    </location>
    <ligand>
        <name>Mg(2+)</name>
        <dbReference type="ChEBI" id="CHEBI:18420"/>
        <label>1</label>
    </ligand>
</feature>
<dbReference type="Pfam" id="PF18070">
    <property type="entry name" value="Cas9_PI2"/>
    <property type="match status" value="1"/>
</dbReference>
<dbReference type="GO" id="GO:0003723">
    <property type="term" value="F:RNA binding"/>
    <property type="evidence" value="ECO:0007669"/>
    <property type="project" value="UniProtKB-UniRule"/>
</dbReference>
<evidence type="ECO:0000256" key="9">
    <source>
        <dbReference type="ARBA" id="ARBA00023118"/>
    </source>
</evidence>
<dbReference type="InterPro" id="IPR049473">
    <property type="entry name" value="Cas9_PI_C"/>
</dbReference>
<dbReference type="Proteomes" id="UP000297598">
    <property type="component" value="Unassembled WGS sequence"/>
</dbReference>
<feature type="binding site" evidence="13">
    <location>
        <position position="703"/>
    </location>
    <ligand>
        <name>Mg(2+)</name>
        <dbReference type="ChEBI" id="CHEBI:18420"/>
        <label>2</label>
    </ligand>
</feature>
<keyword evidence="11" id="KW-0464">Manganese</keyword>
<organism evidence="15 17">
    <name type="scientific">Staphylococcus petrasii</name>
    <dbReference type="NCBI Taxonomy" id="1276936"/>
    <lineage>
        <taxon>Bacteria</taxon>
        <taxon>Bacillati</taxon>
        <taxon>Bacillota</taxon>
        <taxon>Bacilli</taxon>
        <taxon>Bacillales</taxon>
        <taxon>Staphylococcaceae</taxon>
        <taxon>Staphylococcus</taxon>
    </lineage>
</organism>
<dbReference type="GO" id="GO:0046872">
    <property type="term" value="F:metal ion binding"/>
    <property type="evidence" value="ECO:0007669"/>
    <property type="project" value="UniProtKB-UniRule"/>
</dbReference>
<evidence type="ECO:0000256" key="6">
    <source>
        <dbReference type="ARBA" id="ARBA00022801"/>
    </source>
</evidence>
<comment type="cofactor">
    <cofactor evidence="1 13">
        <name>Mg(2+)</name>
        <dbReference type="ChEBI" id="CHEBI:18420"/>
    </cofactor>
</comment>
<evidence type="ECO:0000313" key="17">
    <source>
        <dbReference type="Proteomes" id="UP000254047"/>
    </source>
</evidence>
<comment type="similarity">
    <text evidence="13">Belongs to the CRISPR-associated Cas9 family.</text>
</comment>
<dbReference type="NCBIfam" id="TIGR01865">
    <property type="entry name" value="cas_Csn1"/>
    <property type="match status" value="1"/>
</dbReference>
<keyword evidence="10 13" id="KW-0238">DNA-binding</keyword>
<feature type="binding site" evidence="13">
    <location>
        <position position="483"/>
    </location>
    <ligand>
        <name>Mg(2+)</name>
        <dbReference type="ChEBI" id="CHEBI:18420"/>
        <label>2</label>
    </ligand>
</feature>
<dbReference type="GO" id="GO:0004519">
    <property type="term" value="F:endonuclease activity"/>
    <property type="evidence" value="ECO:0007669"/>
    <property type="project" value="UniProtKB-UniRule"/>
</dbReference>
<evidence type="ECO:0000313" key="18">
    <source>
        <dbReference type="Proteomes" id="UP000297598"/>
    </source>
</evidence>
<dbReference type="AlphaFoldDB" id="A0A380G2S9"/>
<comment type="subunit">
    <text evidence="12 13">Monomer. Binds crRNA and tracrRNA.</text>
</comment>
<dbReference type="PROSITE" id="PS51749">
    <property type="entry name" value="HNH_CAS9"/>
    <property type="match status" value="1"/>
</dbReference>
<dbReference type="InterPro" id="IPR040555">
    <property type="entry name" value="Cas9_PI2"/>
</dbReference>
<dbReference type="Pfam" id="PF22702">
    <property type="entry name" value="Cas9_RuvC"/>
    <property type="match status" value="1"/>
</dbReference>
<evidence type="ECO:0000256" key="1">
    <source>
        <dbReference type="ARBA" id="ARBA00001946"/>
    </source>
</evidence>
<feature type="binding site" evidence="13">
    <location>
        <position position="483"/>
    </location>
    <ligand>
        <name>Mg(2+)</name>
        <dbReference type="ChEBI" id="CHEBI:18420"/>
        <label>1</label>
    </ligand>
</feature>
<dbReference type="InterPro" id="IPR036397">
    <property type="entry name" value="RNaseH_sf"/>
</dbReference>
<keyword evidence="8 13" id="KW-0694">RNA-binding</keyword>
<keyword evidence="18" id="KW-1185">Reference proteome</keyword>
<feature type="domain" description="HNH Cas9-type" evidence="14">
    <location>
        <begin position="482"/>
        <end position="648"/>
    </location>
</feature>
<dbReference type="InterPro" id="IPR028629">
    <property type="entry name" value="Cas9"/>
</dbReference>
<evidence type="ECO:0000256" key="5">
    <source>
        <dbReference type="ARBA" id="ARBA00022759"/>
    </source>
</evidence>
<evidence type="ECO:0000256" key="2">
    <source>
        <dbReference type="ARBA" id="ARBA00005244"/>
    </source>
</evidence>
<sequence>MATNYILGLDIGITSVGYGIINYEDKTIIDAGVRLFPEANVENNEGRRSKRGARRLKRRRIHRLDRVKQLLNEYKLVKLNDIPKSTNPYEIRVKGLREELTRDELVIALLHLAKRRGIHNIEVIEQDNEEGNQLSTKEQLSKNNNLLKDKFVCELLLERFNDGKVRGEENRFKTSDIIKEAKQILEVQKDVHNLDDYFINKYIELVETRREYYEGPGEGSPFGWDGDLKKWYEMLMGRCTYFPEELRSVKYAYSADLFNALNDLNNLVIQRDGSTKLEYHEKYHIIENVFKQKKKPTLKQIANEIEVTPEDIKGYRITKSGKENFTEFKLYHDLKKVLKDQSILENVSLLDQIAEILTVYQDKESIKKELSKLDETINDIDKESISNLTGYNGTHRLSLKCINLVLEELWHSSRNQMEIFSYLNIKPKKIDLKKSNKIPKDMIDEFILSPVVKRTFGQAINVINKVIEKYGVPNDIIIELARENNSKDKQKFINELQKKNEKTRQRINEIIGEYGNQNAKRLVEKIRLHDEQEGKCLYSLESIPLDDLLNNPNYYEVDHIIPRSVSFDNSYQNKVLVKQTENSKKGNRTPYQYLNSGEAKISYNQFKQHILNLSKSKDRISKKKKEYLLEERDINKFEVKKEFINRNLVDTRYATRELSNYLKAYFSANDMNVKIKTINGSFTDYLRKVWKFKKERNHGYKHHAEDALIIANADFLFKENKKLKEVNKVLEKPADNNELNKVENSIGIKTEDEYKELFNIPQQVADIKEFKDFKFSHRVDKKPNRQLINDTLYSTRQLGEDSYIVQTIKNIYSKDNTDLKKHFNKNPEKFLMYQHDPKTFEKLETIMKQYSNEKNPLAKYHEETGEYLTKYSKKNNGPIVKTIKMLGNKVGNHLDVTHKYKNSNKQLVRLSIKSLRFDVYLTDKGYKFITISYLDILKKDSYYYIPIETYEKLKTNKGINKSSQFIGSFYYNDLIELDGEVYKIIGVNSDKRNIIELDLPNIRYKEYCELNNVKGEARIKKSIGKKVQSIKKLSTDVLGNRYYQKNVQNPQLLFKRGN</sequence>
<name>A0A380G2S9_9STAP</name>
<dbReference type="Proteomes" id="UP000254047">
    <property type="component" value="Unassembled WGS sequence"/>
</dbReference>
<evidence type="ECO:0000256" key="11">
    <source>
        <dbReference type="ARBA" id="ARBA00023211"/>
    </source>
</evidence>
<dbReference type="Pfam" id="PF21574">
    <property type="entry name" value="Cas9_PI_C"/>
    <property type="match status" value="1"/>
</dbReference>
<dbReference type="EMBL" id="UHDO01000001">
    <property type="protein sequence ID" value="SUM44776.1"/>
    <property type="molecule type" value="Genomic_DNA"/>
</dbReference>
<comment type="similarity">
    <text evidence="2">Belongs to the CRISPR-associated protein Cas9 family. Subtype II-A subfamily.</text>
</comment>
<dbReference type="HAMAP" id="MF_01480">
    <property type="entry name" value="Cas9"/>
    <property type="match status" value="1"/>
</dbReference>
<comment type="domain">
    <text evidence="13">Has 2 endonuclease domains. The discontinuous RuvC-like domain cleaves the target DNA noncomplementary to crRNA while the HNH nuclease domain cleaves the target DNA complementary to crRNA.</text>
</comment>
<dbReference type="Gene3D" id="3.30.420.10">
    <property type="entry name" value="Ribonuclease H-like superfamily/Ribonuclease H"/>
    <property type="match status" value="3"/>
</dbReference>
<comment type="function">
    <text evidence="13">CRISPR (clustered regularly interspaced short palindromic repeat) is an adaptive immune system that provides protection against mobile genetic elements (viruses, transposable elements and conjugative plasmids). CRISPR clusters contain spacers, sequences complementary to antecedent mobile elements, and target invading nucleic acids. CRISPR clusters are transcribed and processed into CRISPR RNA (crRNA). In type II CRISPR systems correct processing of pre-crRNA requires a trans-encoded small RNA (tracrRNA), endogenous ribonuclease 3 (rnc) and this protein. The tracrRNA serves as a guide for ribonuclease 3-aided processing of pre-crRNA. Subsequently Cas9/crRNA/tracrRNA endonucleolytically cleaves linear or circular dsDNA target complementary to the spacer; Cas9 is inactive in the absence of the 2 guide RNAs (gRNA). Cas9 recognizes the protospacer adjacent motif (PAM) in the CRISPR repeat sequences to help distinguish self versus nonself, as targets within the bacterial CRISPR locus do not have PAMs. PAM recognition is also required for catalytic activity.</text>
</comment>
<evidence type="ECO:0000313" key="15">
    <source>
        <dbReference type="EMBL" id="SUM44776.1"/>
    </source>
</evidence>
<evidence type="ECO:0000313" key="16">
    <source>
        <dbReference type="EMBL" id="TGE17641.1"/>
    </source>
</evidence>
<feature type="binding site" evidence="13">
    <location>
        <position position="479"/>
    </location>
    <ligand>
        <name>Mg(2+)</name>
        <dbReference type="ChEBI" id="CHEBI:18420"/>
        <label>1</label>
    </ligand>
</feature>
<keyword evidence="7 13" id="KW-0460">Magnesium</keyword>
<proteinExistence type="inferred from homology"/>
<accession>A0A380G2S9</accession>
<evidence type="ECO:0000256" key="3">
    <source>
        <dbReference type="ARBA" id="ARBA00022722"/>
    </source>
</evidence>
<feature type="active site" description="For RuvC-like nuclease domain" evidence="13">
    <location>
        <position position="10"/>
    </location>
</feature>
<gene>
    <name evidence="15" type="primary">csn</name>
    <name evidence="13 16" type="synonym">cas9</name>
    <name evidence="16" type="ORF">BJR09_05785</name>
    <name evidence="15" type="ORF">NCTC13830_02185</name>
</gene>
<dbReference type="Pfam" id="PF13395">
    <property type="entry name" value="HNH_4"/>
    <property type="match status" value="1"/>
</dbReference>
<dbReference type="RefSeq" id="WP_115359133.1">
    <property type="nucleotide sequence ID" value="NZ_SRLF01000019.1"/>
</dbReference>
<evidence type="ECO:0000256" key="4">
    <source>
        <dbReference type="ARBA" id="ARBA00022723"/>
    </source>
</evidence>
<keyword evidence="4 13" id="KW-0479">Metal-binding</keyword>
<keyword evidence="9 13" id="KW-0051">Antiviral defense</keyword>
<dbReference type="Pfam" id="PF18061">
    <property type="entry name" value="CRISPR_Cas9_WED"/>
    <property type="match status" value="1"/>
</dbReference>
<evidence type="ECO:0000256" key="10">
    <source>
        <dbReference type="ARBA" id="ARBA00023125"/>
    </source>
</evidence>
<dbReference type="InterPro" id="IPR033114">
    <property type="entry name" value="HNH_CAS9"/>
</dbReference>
<keyword evidence="6 13" id="KW-0378">Hydrolase</keyword>
<dbReference type="InterPro" id="IPR003615">
    <property type="entry name" value="HNH_nuc"/>
</dbReference>
<dbReference type="GO" id="GO:0051607">
    <property type="term" value="P:defense response to virus"/>
    <property type="evidence" value="ECO:0007669"/>
    <property type="project" value="UniProtKB-UniRule"/>
</dbReference>
<keyword evidence="5 13" id="KW-0255">Endonuclease</keyword>
<evidence type="ECO:0000256" key="13">
    <source>
        <dbReference type="HAMAP-Rule" id="MF_01480"/>
    </source>
</evidence>
<dbReference type="InterPro" id="IPR055228">
    <property type="entry name" value="Cas9_RuvC"/>
</dbReference>
<dbReference type="InterPro" id="IPR040656">
    <property type="entry name" value="Cas9_WED_dom"/>
</dbReference>
<dbReference type="EC" id="3.1.-.-" evidence="13"/>
<feature type="binding site" evidence="13">
    <location>
        <position position="10"/>
    </location>
    <ligand>
        <name>Mg(2+)</name>
        <dbReference type="ChEBI" id="CHEBI:18420"/>
        <label>2</label>
    </ligand>
</feature>
<dbReference type="OrthoDB" id="9757607at2"/>
<dbReference type="GO" id="GO:0043571">
    <property type="term" value="P:maintenance of CRISPR repeat elements"/>
    <property type="evidence" value="ECO:0007669"/>
    <property type="project" value="UniProtKB-UniRule"/>
</dbReference>
<feature type="active site" description="Proton acceptor for HNH nuclease domain" evidence="13">
    <location>
        <position position="559"/>
    </location>
</feature>
<protein>
    <recommendedName>
        <fullName evidence="13">CRISPR-associated endonuclease Cas9</fullName>
        <ecNumber evidence="13">3.1.-.-</ecNumber>
    </recommendedName>
</protein>
<reference evidence="16 18" key="2">
    <citation type="submission" date="2019-04" db="EMBL/GenBank/DDBJ databases">
        <title>Genomic characterization of Staphylococcus petrasii strains.</title>
        <authorList>
            <person name="Vrbovska V."/>
            <person name="Kovarovic V."/>
            <person name="Maslanova I."/>
            <person name="Indrakova A."/>
            <person name="Petras P."/>
            <person name="Sedo O."/>
            <person name="Svec P."/>
            <person name="Fisarova L."/>
            <person name="Sedlacek I."/>
            <person name="Doskar J."/>
            <person name="Pantucek R."/>
        </authorList>
    </citation>
    <scope>NUCLEOTIDE SEQUENCE [LARGE SCALE GENOMIC DNA]</scope>
    <source>
        <strain evidence="16 18">P5404</strain>
    </source>
</reference>
<evidence type="ECO:0000256" key="12">
    <source>
        <dbReference type="ARBA" id="ARBA00046380"/>
    </source>
</evidence>
<keyword evidence="3 13" id="KW-0540">Nuclease</keyword>